<keyword evidence="6 9" id="KW-0547">Nucleotide-binding</keyword>
<dbReference type="Gene3D" id="3.40.50.10190">
    <property type="entry name" value="BRCT domain"/>
    <property type="match status" value="1"/>
</dbReference>
<comment type="similarity">
    <text evidence="2 9">Belongs to the activator 1 large subunit family.</text>
</comment>
<evidence type="ECO:0000256" key="5">
    <source>
        <dbReference type="ARBA" id="ARBA00022705"/>
    </source>
</evidence>
<dbReference type="InterPro" id="IPR012178">
    <property type="entry name" value="RFC1"/>
</dbReference>
<evidence type="ECO:0000256" key="2">
    <source>
        <dbReference type="ARBA" id="ARBA00006116"/>
    </source>
</evidence>
<dbReference type="eggNOG" id="KOG1968">
    <property type="taxonomic scope" value="Eukaryota"/>
</dbReference>
<dbReference type="FunFam" id="3.40.50.300:FF:000395">
    <property type="entry name" value="Replication factor C subunit 1"/>
    <property type="match status" value="1"/>
</dbReference>
<dbReference type="FunFam" id="1.10.8.60:FF:000021">
    <property type="entry name" value="Replication factor C subunit 1"/>
    <property type="match status" value="1"/>
</dbReference>
<evidence type="ECO:0000256" key="4">
    <source>
        <dbReference type="ARBA" id="ARBA00020401"/>
    </source>
</evidence>
<dbReference type="CDD" id="cd00009">
    <property type="entry name" value="AAA"/>
    <property type="match status" value="1"/>
</dbReference>
<evidence type="ECO:0000256" key="6">
    <source>
        <dbReference type="ARBA" id="ARBA00022741"/>
    </source>
</evidence>
<evidence type="ECO:0000313" key="13">
    <source>
        <dbReference type="Proteomes" id="UP000001876"/>
    </source>
</evidence>
<dbReference type="InterPro" id="IPR013725">
    <property type="entry name" value="DNA_replication_fac_RFC1_C"/>
</dbReference>
<gene>
    <name evidence="12" type="ORF">MICPUCDRAFT_60700</name>
</gene>
<protein>
    <recommendedName>
        <fullName evidence="4 9">Replication factor C subunit 1</fullName>
    </recommendedName>
</protein>
<dbReference type="GeneID" id="9686381"/>
<dbReference type="GO" id="GO:0003677">
    <property type="term" value="F:DNA binding"/>
    <property type="evidence" value="ECO:0007669"/>
    <property type="project" value="InterPro"/>
</dbReference>
<dbReference type="Pfam" id="PF00004">
    <property type="entry name" value="AAA"/>
    <property type="match status" value="1"/>
</dbReference>
<name>C1MZE3_MICPC</name>
<dbReference type="PANTHER" id="PTHR23389:SF6">
    <property type="entry name" value="REPLICATION FACTOR C SUBUNIT 1"/>
    <property type="match status" value="1"/>
</dbReference>
<dbReference type="KEGG" id="mpp:MICPUCDRAFT_60700"/>
<keyword evidence="5 9" id="KW-0235">DNA replication</keyword>
<feature type="region of interest" description="Disordered" evidence="10">
    <location>
        <begin position="873"/>
        <end position="949"/>
    </location>
</feature>
<dbReference type="GO" id="GO:0005663">
    <property type="term" value="C:DNA replication factor C complex"/>
    <property type="evidence" value="ECO:0007669"/>
    <property type="project" value="InterPro"/>
</dbReference>
<evidence type="ECO:0000256" key="8">
    <source>
        <dbReference type="ARBA" id="ARBA00023242"/>
    </source>
</evidence>
<organism evidence="13">
    <name type="scientific">Micromonas pusilla (strain CCMP1545)</name>
    <name type="common">Picoplanktonic green alga</name>
    <dbReference type="NCBI Taxonomy" id="564608"/>
    <lineage>
        <taxon>Eukaryota</taxon>
        <taxon>Viridiplantae</taxon>
        <taxon>Chlorophyta</taxon>
        <taxon>Mamiellophyceae</taxon>
        <taxon>Mamiellales</taxon>
        <taxon>Mamiellaceae</taxon>
        <taxon>Micromonas</taxon>
    </lineage>
</organism>
<evidence type="ECO:0000256" key="9">
    <source>
        <dbReference type="PIRNR" id="PIRNR036578"/>
    </source>
</evidence>
<reference evidence="12 13" key="1">
    <citation type="journal article" date="2009" name="Science">
        <title>Green evolution and dynamic adaptations revealed by genomes of the marine picoeukaryotes Micromonas.</title>
        <authorList>
            <person name="Worden A.Z."/>
            <person name="Lee J.H."/>
            <person name="Mock T."/>
            <person name="Rouze P."/>
            <person name="Simmons M.P."/>
            <person name="Aerts A.L."/>
            <person name="Allen A.E."/>
            <person name="Cuvelier M.L."/>
            <person name="Derelle E."/>
            <person name="Everett M.V."/>
            <person name="Foulon E."/>
            <person name="Grimwood J."/>
            <person name="Gundlach H."/>
            <person name="Henrissat B."/>
            <person name="Napoli C."/>
            <person name="McDonald S.M."/>
            <person name="Parker M.S."/>
            <person name="Rombauts S."/>
            <person name="Salamov A."/>
            <person name="Von Dassow P."/>
            <person name="Badger J.H."/>
            <person name="Coutinho P.M."/>
            <person name="Demir E."/>
            <person name="Dubchak I."/>
            <person name="Gentemann C."/>
            <person name="Eikrem W."/>
            <person name="Gready J.E."/>
            <person name="John U."/>
            <person name="Lanier W."/>
            <person name="Lindquist E.A."/>
            <person name="Lucas S."/>
            <person name="Mayer K.F."/>
            <person name="Moreau H."/>
            <person name="Not F."/>
            <person name="Otillar R."/>
            <person name="Panaud O."/>
            <person name="Pangilinan J."/>
            <person name="Paulsen I."/>
            <person name="Piegu B."/>
            <person name="Poliakov A."/>
            <person name="Robbens S."/>
            <person name="Schmutz J."/>
            <person name="Toulza E."/>
            <person name="Wyss T."/>
            <person name="Zelensky A."/>
            <person name="Zhou K."/>
            <person name="Armbrust E.V."/>
            <person name="Bhattacharya D."/>
            <person name="Goodenough U.W."/>
            <person name="Van de Peer Y."/>
            <person name="Grigoriev I.V."/>
        </authorList>
    </citation>
    <scope>NUCLEOTIDE SEQUENCE [LARGE SCALE GENOMIC DNA]</scope>
    <source>
        <strain evidence="12 13">CCMP1545</strain>
    </source>
</reference>
<dbReference type="GO" id="GO:0006281">
    <property type="term" value="P:DNA repair"/>
    <property type="evidence" value="ECO:0007669"/>
    <property type="project" value="InterPro"/>
</dbReference>
<comment type="subcellular location">
    <subcellularLocation>
        <location evidence="1 9">Nucleus</location>
    </subcellularLocation>
</comment>
<comment type="subunit">
    <text evidence="3">Heterotetramer of subunits RFC2, RFC3, RFC4 and RFC5 that can form a complex with RFC1.</text>
</comment>
<evidence type="ECO:0000256" key="3">
    <source>
        <dbReference type="ARBA" id="ARBA00011480"/>
    </source>
</evidence>
<dbReference type="Gene3D" id="1.20.272.10">
    <property type="match status" value="1"/>
</dbReference>
<dbReference type="FunFam" id="3.40.50.10190:FF:000001">
    <property type="entry name" value="Replication factor C subunit 1"/>
    <property type="match status" value="1"/>
</dbReference>
<keyword evidence="7 9" id="KW-0067">ATP-binding</keyword>
<dbReference type="GO" id="GO:0016887">
    <property type="term" value="F:ATP hydrolysis activity"/>
    <property type="evidence" value="ECO:0007669"/>
    <property type="project" value="InterPro"/>
</dbReference>
<dbReference type="CDD" id="cd17752">
    <property type="entry name" value="BRCT_RFC1"/>
    <property type="match status" value="1"/>
</dbReference>
<dbReference type="CDD" id="cd18140">
    <property type="entry name" value="HLD_clamp_RFC"/>
    <property type="match status" value="1"/>
</dbReference>
<feature type="domain" description="BRCT" evidence="11">
    <location>
        <begin position="219"/>
        <end position="297"/>
    </location>
</feature>
<keyword evidence="8 9" id="KW-0539">Nucleus</keyword>
<accession>C1MZE3</accession>
<dbReference type="InterPro" id="IPR003959">
    <property type="entry name" value="ATPase_AAA_core"/>
</dbReference>
<dbReference type="OrthoDB" id="446168at2759"/>
<dbReference type="PANTHER" id="PTHR23389">
    <property type="entry name" value="CHROMOSOME TRANSMISSION FIDELITY FACTOR 18"/>
    <property type="match status" value="1"/>
</dbReference>
<dbReference type="SMART" id="SM00382">
    <property type="entry name" value="AAA"/>
    <property type="match status" value="1"/>
</dbReference>
<dbReference type="Gene3D" id="1.10.8.60">
    <property type="match status" value="1"/>
</dbReference>
<dbReference type="InterPro" id="IPR001357">
    <property type="entry name" value="BRCT_dom"/>
</dbReference>
<dbReference type="GO" id="GO:0006260">
    <property type="term" value="P:DNA replication"/>
    <property type="evidence" value="ECO:0007669"/>
    <property type="project" value="UniProtKB-KW"/>
</dbReference>
<dbReference type="InterPro" id="IPR047854">
    <property type="entry name" value="RFC_lid"/>
</dbReference>
<dbReference type="PROSITE" id="PS50172">
    <property type="entry name" value="BRCT"/>
    <property type="match status" value="1"/>
</dbReference>
<proteinExistence type="inferred from homology"/>
<dbReference type="Pfam" id="PF25361">
    <property type="entry name" value="AAA_lid_RFC1"/>
    <property type="match status" value="1"/>
</dbReference>
<dbReference type="PIRSF" id="PIRSF036578">
    <property type="entry name" value="RFC1"/>
    <property type="match status" value="1"/>
</dbReference>
<feature type="compositionally biased region" description="Basic residues" evidence="10">
    <location>
        <begin position="933"/>
        <end position="949"/>
    </location>
</feature>
<dbReference type="GO" id="GO:0003689">
    <property type="term" value="F:DNA clamp loader activity"/>
    <property type="evidence" value="ECO:0007669"/>
    <property type="project" value="UniProtKB-UniRule"/>
</dbReference>
<dbReference type="SUPFAM" id="SSF52540">
    <property type="entry name" value="P-loop containing nucleoside triphosphate hydrolases"/>
    <property type="match status" value="1"/>
</dbReference>
<feature type="region of interest" description="Disordered" evidence="10">
    <location>
        <begin position="45"/>
        <end position="183"/>
    </location>
</feature>
<keyword evidence="13" id="KW-1185">Reference proteome</keyword>
<feature type="compositionally biased region" description="Low complexity" evidence="10">
    <location>
        <begin position="98"/>
        <end position="116"/>
    </location>
</feature>
<dbReference type="SMART" id="SM00292">
    <property type="entry name" value="BRCT"/>
    <property type="match status" value="1"/>
</dbReference>
<dbReference type="InterPro" id="IPR036420">
    <property type="entry name" value="BRCT_dom_sf"/>
</dbReference>
<evidence type="ECO:0000259" key="11">
    <source>
        <dbReference type="PROSITE" id="PS50172"/>
    </source>
</evidence>
<dbReference type="SUPFAM" id="SSF52113">
    <property type="entry name" value="BRCT domain"/>
    <property type="match status" value="1"/>
</dbReference>
<dbReference type="RefSeq" id="XP_003060942.1">
    <property type="nucleotide sequence ID" value="XM_003060896.1"/>
</dbReference>
<dbReference type="SUPFAM" id="SSF48019">
    <property type="entry name" value="post-AAA+ oligomerization domain-like"/>
    <property type="match status" value="1"/>
</dbReference>
<feature type="compositionally biased region" description="Low complexity" evidence="10">
    <location>
        <begin position="124"/>
        <end position="137"/>
    </location>
</feature>
<evidence type="ECO:0000256" key="7">
    <source>
        <dbReference type="ARBA" id="ARBA00022840"/>
    </source>
</evidence>
<dbReference type="Gene3D" id="3.40.50.300">
    <property type="entry name" value="P-loop containing nucleotide triphosphate hydrolases"/>
    <property type="match status" value="1"/>
</dbReference>
<dbReference type="Pfam" id="PF00533">
    <property type="entry name" value="BRCT"/>
    <property type="match status" value="1"/>
</dbReference>
<dbReference type="AlphaFoldDB" id="C1MZE3"/>
<dbReference type="OMA" id="HEQMETR"/>
<dbReference type="InterPro" id="IPR027417">
    <property type="entry name" value="P-loop_NTPase"/>
</dbReference>
<feature type="compositionally biased region" description="Low complexity" evidence="10">
    <location>
        <begin position="54"/>
        <end position="80"/>
    </location>
</feature>
<dbReference type="Proteomes" id="UP000001876">
    <property type="component" value="Unassembled WGS sequence"/>
</dbReference>
<dbReference type="STRING" id="564608.C1MZE3"/>
<feature type="compositionally biased region" description="Acidic residues" evidence="10">
    <location>
        <begin position="886"/>
        <end position="906"/>
    </location>
</feature>
<evidence type="ECO:0000256" key="10">
    <source>
        <dbReference type="SAM" id="MobiDB-lite"/>
    </source>
</evidence>
<dbReference type="Pfam" id="PF08519">
    <property type="entry name" value="RFC1"/>
    <property type="match status" value="1"/>
</dbReference>
<dbReference type="InterPro" id="IPR003593">
    <property type="entry name" value="AAA+_ATPase"/>
</dbReference>
<sequence length="949" mass="101393">MGEKCYCRTRRSDLPLPMRCVDFQNAIERRREHTARAVSMGDIRSFFGGGGGAPKKPSADAAAAAKPSSPPAAKKSAPAKPSDDATPMDLTGDDDVVDLTATATKTSTTPKASPAPAKRKLPEATTDADANAPAKTTTPKKPKTTTPKSTPKKPKTTASASKSKKAPGEKKPIPAPPGYPKREDELKFSVIDVSKPWGFGGGTEMAGPPNKGRKPAPRGPDGCLEGCTFVVSGVLDSLERDEAEDFIKRHGGKVTSAVSGKTTYLLVGMDCGKSKYAKAKSVGTPLMDEDGLFAMVEALAEEAAKNPVKTEVEMKPADGVEAKPEIVPAAAAKKPAPSAAAAAAAAPSQAAAAAAGAASRPKKAEDTPLWVNKYKPSQPAQLIGNGKNIADLRKFLQTWDALHGKDGTAKDMKGKDKPMKAVLISGPPGIGKSSAASIISKQLGFEVTEVNASDTRGKSSNDIRDGVGGKSSNAVREMVTNKAMSFFGGPPKKTVLIMDEVDGMSGGDRGGVMELINCIKISKIPIICICNDKYNQKLKSLQNYVLDMPFSRPTKGQIVKRMLLIAEQEGIQMNEAAMEALIETTNNDIRLIINQLQMRRLTKQSFAYDDIKSLAKKDIDMGPFTAVDKLCAPDANRLTVTERLNLVFQDSDIIPLFIQENYVQYRPYAAKNDVERLQLLSAAATSISEGDVMNKSIRAKQNWGLMPYANIVSSVMPASTMRGSREVFGLHPGERNFNRFPSWLGKNSTHGKNKRLLQEVHSHAMTSEGFKADAASLREYYLPLLKLLTTRPMKSAALGGKEKEGIPEAMATMDAYCLTRQDWESIQDVTKLKGNGPLFADAALGIPTAVKSAFTRECNDKGRVVHSGILTQEAKRGRKRGAAAVADDDDEEEGDGGSDGEGEGEDGLPKKPKISAKRLAAIGFVAKDDGKKKPAAKKKAAPKKKKDAK</sequence>
<evidence type="ECO:0000256" key="1">
    <source>
        <dbReference type="ARBA" id="ARBA00004123"/>
    </source>
</evidence>
<dbReference type="GO" id="GO:0005634">
    <property type="term" value="C:nucleus"/>
    <property type="evidence" value="ECO:0007669"/>
    <property type="project" value="UniProtKB-SubCell"/>
</dbReference>
<feature type="region of interest" description="Disordered" evidence="10">
    <location>
        <begin position="199"/>
        <end position="219"/>
    </location>
</feature>
<dbReference type="GO" id="GO:0005524">
    <property type="term" value="F:ATP binding"/>
    <property type="evidence" value="ECO:0007669"/>
    <property type="project" value="UniProtKB-UniRule"/>
</dbReference>
<evidence type="ECO:0000313" key="12">
    <source>
        <dbReference type="EMBL" id="EEH54592.1"/>
    </source>
</evidence>
<dbReference type="EMBL" id="GG663743">
    <property type="protein sequence ID" value="EEH54592.1"/>
    <property type="molecule type" value="Genomic_DNA"/>
</dbReference>
<dbReference type="InterPro" id="IPR008921">
    <property type="entry name" value="DNA_pol3_clamp-load_cplx_C"/>
</dbReference>